<dbReference type="Pfam" id="PF00028">
    <property type="entry name" value="Cadherin"/>
    <property type="match status" value="3"/>
</dbReference>
<evidence type="ECO:0000256" key="2">
    <source>
        <dbReference type="ARBA" id="ARBA00022536"/>
    </source>
</evidence>
<dbReference type="PANTHER" id="PTHR24027">
    <property type="entry name" value="CADHERIN-23"/>
    <property type="match status" value="1"/>
</dbReference>
<gene>
    <name evidence="15" type="ORF">Q5P01_009749</name>
</gene>
<dbReference type="InterPro" id="IPR015919">
    <property type="entry name" value="Cadherin-like_sf"/>
</dbReference>
<keyword evidence="10" id="KW-1015">Disulfide bond</keyword>
<evidence type="ECO:0000313" key="15">
    <source>
        <dbReference type="EMBL" id="KAK2846750.1"/>
    </source>
</evidence>
<dbReference type="SMART" id="SM00112">
    <property type="entry name" value="CA"/>
    <property type="match status" value="2"/>
</dbReference>
<dbReference type="PROSITE" id="PS50268">
    <property type="entry name" value="CADHERIN_2"/>
    <property type="match status" value="3"/>
</dbReference>
<sequence length="350" mass="38507">MDPVGPWRKNTSLVFYFLLFNLSSCEDVSSGNTGNVSSRRQFADIALGQQTLPSWYYTSIDAVPKHGAVSLQSHNRWRSQMAFSKTVYSFEVQEDTQPGTVVGKVEIAFESLTPITYSVQEDDGENLFLLSPLSGEFLLSRSLDFEAQRFYILTVAVQQGDSQVSSVRVYFNVLDVNDNPPVFSQEAFYAYLSEDAQVGTCFLSVNVSDKDDGDNGDLKLKADGGNEDSVFFVDQAGCLCLNKELDRERQSSYNLTLTANDCVQPASLQLSSTAHVIVVVHDVNDNAPVFVSAKCVSLPEDTALHSVVMTVQAEDDDAGSNGEVLYYLKDTSGGIFRIEETSGEIYLSIN</sequence>
<evidence type="ECO:0000256" key="10">
    <source>
        <dbReference type="ARBA" id="ARBA00023157"/>
    </source>
</evidence>
<reference evidence="15" key="1">
    <citation type="submission" date="2023-07" db="EMBL/GenBank/DDBJ databases">
        <title>Chromosome-level Genome Assembly of Striped Snakehead (Channa striata).</title>
        <authorList>
            <person name="Liu H."/>
        </authorList>
    </citation>
    <scope>NUCLEOTIDE SEQUENCE</scope>
    <source>
        <strain evidence="15">Gz</strain>
        <tissue evidence="15">Muscle</tissue>
    </source>
</reference>
<keyword evidence="11" id="KW-0325">Glycoprotein</keyword>
<organism evidence="15 16">
    <name type="scientific">Channa striata</name>
    <name type="common">Snakehead murrel</name>
    <name type="synonym">Ophicephalus striatus</name>
    <dbReference type="NCBI Taxonomy" id="64152"/>
    <lineage>
        <taxon>Eukaryota</taxon>
        <taxon>Metazoa</taxon>
        <taxon>Chordata</taxon>
        <taxon>Craniata</taxon>
        <taxon>Vertebrata</taxon>
        <taxon>Euteleostomi</taxon>
        <taxon>Actinopterygii</taxon>
        <taxon>Neopterygii</taxon>
        <taxon>Teleostei</taxon>
        <taxon>Neoteleostei</taxon>
        <taxon>Acanthomorphata</taxon>
        <taxon>Anabantaria</taxon>
        <taxon>Anabantiformes</taxon>
        <taxon>Channoidei</taxon>
        <taxon>Channidae</taxon>
        <taxon>Channa</taxon>
    </lineage>
</organism>
<dbReference type="GO" id="GO:0009653">
    <property type="term" value="P:anatomical structure morphogenesis"/>
    <property type="evidence" value="ECO:0007669"/>
    <property type="project" value="UniProtKB-ARBA"/>
</dbReference>
<dbReference type="GO" id="GO:0016342">
    <property type="term" value="C:catenin complex"/>
    <property type="evidence" value="ECO:0007669"/>
    <property type="project" value="TreeGrafter"/>
</dbReference>
<keyword evidence="4 13" id="KW-0732">Signal</keyword>
<evidence type="ECO:0000313" key="16">
    <source>
        <dbReference type="Proteomes" id="UP001187415"/>
    </source>
</evidence>
<dbReference type="GO" id="GO:0008013">
    <property type="term" value="F:beta-catenin binding"/>
    <property type="evidence" value="ECO:0007669"/>
    <property type="project" value="TreeGrafter"/>
</dbReference>
<evidence type="ECO:0000256" key="12">
    <source>
        <dbReference type="PROSITE-ProRule" id="PRU00043"/>
    </source>
</evidence>
<evidence type="ECO:0000256" key="11">
    <source>
        <dbReference type="ARBA" id="ARBA00023180"/>
    </source>
</evidence>
<keyword evidence="9" id="KW-0472">Membrane</keyword>
<feature type="domain" description="Cadherin" evidence="14">
    <location>
        <begin position="290"/>
        <end position="348"/>
    </location>
</feature>
<keyword evidence="8" id="KW-1133">Transmembrane helix</keyword>
<evidence type="ECO:0000256" key="6">
    <source>
        <dbReference type="ARBA" id="ARBA00022837"/>
    </source>
</evidence>
<evidence type="ECO:0000256" key="1">
    <source>
        <dbReference type="ARBA" id="ARBA00004167"/>
    </source>
</evidence>
<dbReference type="EMBL" id="JAUPFM010000007">
    <property type="protein sequence ID" value="KAK2846750.1"/>
    <property type="molecule type" value="Genomic_DNA"/>
</dbReference>
<evidence type="ECO:0000256" key="3">
    <source>
        <dbReference type="ARBA" id="ARBA00022692"/>
    </source>
</evidence>
<evidence type="ECO:0000256" key="7">
    <source>
        <dbReference type="ARBA" id="ARBA00022889"/>
    </source>
</evidence>
<dbReference type="GO" id="GO:0045296">
    <property type="term" value="F:cadherin binding"/>
    <property type="evidence" value="ECO:0007669"/>
    <property type="project" value="TreeGrafter"/>
</dbReference>
<keyword evidence="3" id="KW-0812">Transmembrane</keyword>
<dbReference type="SUPFAM" id="SSF49313">
    <property type="entry name" value="Cadherin-like"/>
    <property type="match status" value="3"/>
</dbReference>
<keyword evidence="6 12" id="KW-0106">Calcium</keyword>
<feature type="domain" description="Cadherin" evidence="14">
    <location>
        <begin position="184"/>
        <end position="290"/>
    </location>
</feature>
<evidence type="ECO:0000256" key="8">
    <source>
        <dbReference type="ARBA" id="ARBA00022989"/>
    </source>
</evidence>
<dbReference type="Gene3D" id="2.60.40.60">
    <property type="entry name" value="Cadherins"/>
    <property type="match status" value="3"/>
</dbReference>
<dbReference type="GO" id="GO:0007156">
    <property type="term" value="P:homophilic cell adhesion via plasma membrane adhesion molecules"/>
    <property type="evidence" value="ECO:0007669"/>
    <property type="project" value="InterPro"/>
</dbReference>
<dbReference type="CDD" id="cd11304">
    <property type="entry name" value="Cadherin_repeat"/>
    <property type="match status" value="3"/>
</dbReference>
<evidence type="ECO:0000256" key="4">
    <source>
        <dbReference type="ARBA" id="ARBA00022729"/>
    </source>
</evidence>
<accession>A0AA88N386</accession>
<feature type="domain" description="Cadherin" evidence="14">
    <location>
        <begin position="84"/>
        <end position="183"/>
    </location>
</feature>
<name>A0AA88N386_CHASR</name>
<keyword evidence="7" id="KW-0130">Cell adhesion</keyword>
<evidence type="ECO:0000256" key="5">
    <source>
        <dbReference type="ARBA" id="ARBA00022737"/>
    </source>
</evidence>
<dbReference type="PROSITE" id="PS00232">
    <property type="entry name" value="CADHERIN_1"/>
    <property type="match status" value="1"/>
</dbReference>
<comment type="subcellular location">
    <subcellularLocation>
        <location evidence="1">Membrane</location>
        <topology evidence="1">Single-pass membrane protein</topology>
    </subcellularLocation>
</comment>
<feature type="chain" id="PRO_5041674799" description="Cadherin domain-containing protein" evidence="13">
    <location>
        <begin position="26"/>
        <end position="350"/>
    </location>
</feature>
<dbReference type="GO" id="GO:0016477">
    <property type="term" value="P:cell migration"/>
    <property type="evidence" value="ECO:0007669"/>
    <property type="project" value="TreeGrafter"/>
</dbReference>
<evidence type="ECO:0000259" key="14">
    <source>
        <dbReference type="PROSITE" id="PS50268"/>
    </source>
</evidence>
<protein>
    <recommendedName>
        <fullName evidence="14">Cadherin domain-containing protein</fullName>
    </recommendedName>
</protein>
<evidence type="ECO:0000256" key="9">
    <source>
        <dbReference type="ARBA" id="ARBA00023136"/>
    </source>
</evidence>
<feature type="signal peptide" evidence="13">
    <location>
        <begin position="1"/>
        <end position="25"/>
    </location>
</feature>
<dbReference type="InterPro" id="IPR002126">
    <property type="entry name" value="Cadherin-like_dom"/>
</dbReference>
<dbReference type="GO" id="GO:0005509">
    <property type="term" value="F:calcium ion binding"/>
    <property type="evidence" value="ECO:0007669"/>
    <property type="project" value="UniProtKB-UniRule"/>
</dbReference>
<dbReference type="InterPro" id="IPR039808">
    <property type="entry name" value="Cadherin"/>
</dbReference>
<comment type="caution">
    <text evidence="15">The sequence shown here is derived from an EMBL/GenBank/DDBJ whole genome shotgun (WGS) entry which is preliminary data.</text>
</comment>
<dbReference type="Proteomes" id="UP001187415">
    <property type="component" value="Unassembled WGS sequence"/>
</dbReference>
<keyword evidence="5" id="KW-0677">Repeat</keyword>
<proteinExistence type="predicted"/>
<dbReference type="FunFam" id="2.60.40.60:FF:000024">
    <property type="entry name" value="FAT atypical cadherin 3"/>
    <property type="match status" value="1"/>
</dbReference>
<dbReference type="PRINTS" id="PR00205">
    <property type="entry name" value="CADHERIN"/>
</dbReference>
<keyword evidence="2" id="KW-0245">EGF-like domain</keyword>
<dbReference type="AlphaFoldDB" id="A0AA88N386"/>
<evidence type="ECO:0000256" key="13">
    <source>
        <dbReference type="SAM" id="SignalP"/>
    </source>
</evidence>
<dbReference type="InterPro" id="IPR020894">
    <property type="entry name" value="Cadherin_CS"/>
</dbReference>
<dbReference type="PANTHER" id="PTHR24027:SF438">
    <property type="entry name" value="CADHERIN 23"/>
    <property type="match status" value="1"/>
</dbReference>
<keyword evidence="16" id="KW-1185">Reference proteome</keyword>